<gene>
    <name evidence="1" type="ORF">FHR69_000826</name>
</gene>
<name>A0ACC5M8M6_9PSED</name>
<protein>
    <submittedName>
        <fullName evidence="1">Uncharacterized protein</fullName>
    </submittedName>
</protein>
<dbReference type="EMBL" id="JACHVR010000001">
    <property type="protein sequence ID" value="MBB2884960.1"/>
    <property type="molecule type" value="Genomic_DNA"/>
</dbReference>
<organism evidence="1 2">
    <name type="scientific">Pseudomonas umsongensis</name>
    <dbReference type="NCBI Taxonomy" id="198618"/>
    <lineage>
        <taxon>Bacteria</taxon>
        <taxon>Pseudomonadati</taxon>
        <taxon>Pseudomonadota</taxon>
        <taxon>Gammaproteobacteria</taxon>
        <taxon>Pseudomonadales</taxon>
        <taxon>Pseudomonadaceae</taxon>
        <taxon>Pseudomonas</taxon>
    </lineage>
</organism>
<keyword evidence="2" id="KW-1185">Reference proteome</keyword>
<sequence length="114" mass="12279">MSVDSRSRVAISKFFANPAGSIILTLVSVLSAGYISICSSPILMQCQAILGTLPKETPPPDTYIHSIVALALAVLALSHLKRTKSKDRETTKIRFSAAPLPIALLNLTFLEKMP</sequence>
<reference evidence="1" key="1">
    <citation type="submission" date="2020-08" db="EMBL/GenBank/DDBJ databases">
        <title>Plant associated metagenomes--Microbial community diversity and host control of community assembly across model and emerging plant ecological genomics systems.</title>
        <authorList>
            <person name="Dangl J."/>
        </authorList>
    </citation>
    <scope>NUCLEOTIDE SEQUENCE</scope>
    <source>
        <strain evidence="1">KD5</strain>
    </source>
</reference>
<comment type="caution">
    <text evidence="1">The sequence shown here is derived from an EMBL/GenBank/DDBJ whole genome shotgun (WGS) entry which is preliminary data.</text>
</comment>
<evidence type="ECO:0000313" key="1">
    <source>
        <dbReference type="EMBL" id="MBB2884960.1"/>
    </source>
</evidence>
<proteinExistence type="predicted"/>
<accession>A0ACC5M8M6</accession>
<dbReference type="Proteomes" id="UP000589818">
    <property type="component" value="Unassembled WGS sequence"/>
</dbReference>
<evidence type="ECO:0000313" key="2">
    <source>
        <dbReference type="Proteomes" id="UP000589818"/>
    </source>
</evidence>